<dbReference type="RefSeq" id="WP_267223171.1">
    <property type="nucleotide sequence ID" value="NZ_JAPCWC010000020.1"/>
</dbReference>
<gene>
    <name evidence="2" type="ORF">ACFFF8_08710</name>
</gene>
<evidence type="ECO:0000256" key="1">
    <source>
        <dbReference type="SAM" id="MobiDB-lite"/>
    </source>
</evidence>
<feature type="region of interest" description="Disordered" evidence="1">
    <location>
        <begin position="260"/>
        <end position="343"/>
    </location>
</feature>
<organism evidence="2 3">
    <name type="scientific">Novosphingobium clariflavum</name>
    <dbReference type="NCBI Taxonomy" id="2029884"/>
    <lineage>
        <taxon>Bacteria</taxon>
        <taxon>Pseudomonadati</taxon>
        <taxon>Pseudomonadota</taxon>
        <taxon>Alphaproteobacteria</taxon>
        <taxon>Sphingomonadales</taxon>
        <taxon>Sphingomonadaceae</taxon>
        <taxon>Novosphingobium</taxon>
    </lineage>
</organism>
<protein>
    <submittedName>
        <fullName evidence="2">Uncharacterized protein</fullName>
    </submittedName>
</protein>
<name>A0ABV6S611_9SPHN</name>
<reference evidence="2 3" key="1">
    <citation type="submission" date="2024-09" db="EMBL/GenBank/DDBJ databases">
        <authorList>
            <person name="Sun Q."/>
            <person name="Mori K."/>
        </authorList>
    </citation>
    <scope>NUCLEOTIDE SEQUENCE [LARGE SCALE GENOMIC DNA]</scope>
    <source>
        <strain evidence="2 3">CICC 11035S</strain>
    </source>
</reference>
<keyword evidence="3" id="KW-1185">Reference proteome</keyword>
<evidence type="ECO:0000313" key="3">
    <source>
        <dbReference type="Proteomes" id="UP001589858"/>
    </source>
</evidence>
<sequence length="480" mass="51127">MLADVTVDGRPESQFRLAIESMLRAGDADQAARALKAELGYLCGQGQPLPARFRFIAASELEVTGWDRLIERIGELDSPGDPITAIGIDVCGMQAGFGGAPTLAFETTYYTDQAWGFSHADRDGLCAGYTGTTNAWQGAFEDLDDTLRVAGLDDLNAVIAALENHCRSGSATPEEQRGFVVGACYLAVLVHQAVRDKVAAEGLPRAMAVLVGSNEAYPWFEAPAATARDGFVSAEPAPTARGIGAVLERRPLDLGAHLAAMPAPRPHLPSADLTSSDLASSDLARPDPLPSDLQPTELPAPIFDTGRAPFAPPLAQEEASTETAQPLFGASLQPPSTDEPPASVFRQFPQAQERIDFGAADFEAAGFDDWPAETQHHDLESEEMEELAATDAATDYAALDGLRMAATATPAAAPLPVLEPAREPAPAHEDEEALHLPPPGIHVTGTQLRRRFVDRETIAIEEERPASLLSSLLERLFGKK</sequence>
<accession>A0ABV6S611</accession>
<proteinExistence type="predicted"/>
<dbReference type="EMBL" id="JBHLTM010000028">
    <property type="protein sequence ID" value="MFC0684674.1"/>
    <property type="molecule type" value="Genomic_DNA"/>
</dbReference>
<evidence type="ECO:0000313" key="2">
    <source>
        <dbReference type="EMBL" id="MFC0684674.1"/>
    </source>
</evidence>
<comment type="caution">
    <text evidence="2">The sequence shown here is derived from an EMBL/GenBank/DDBJ whole genome shotgun (WGS) entry which is preliminary data.</text>
</comment>
<dbReference type="Proteomes" id="UP001589858">
    <property type="component" value="Unassembled WGS sequence"/>
</dbReference>
<feature type="compositionally biased region" description="Low complexity" evidence="1">
    <location>
        <begin position="270"/>
        <end position="283"/>
    </location>
</feature>